<evidence type="ECO:0000256" key="1">
    <source>
        <dbReference type="SAM" id="MobiDB-lite"/>
    </source>
</evidence>
<feature type="compositionally biased region" description="Low complexity" evidence="1">
    <location>
        <begin position="1363"/>
        <end position="1374"/>
    </location>
</feature>
<feature type="compositionally biased region" description="Polar residues" evidence="1">
    <location>
        <begin position="424"/>
        <end position="435"/>
    </location>
</feature>
<feature type="region of interest" description="Disordered" evidence="1">
    <location>
        <begin position="590"/>
        <end position="646"/>
    </location>
</feature>
<protein>
    <recommendedName>
        <fullName evidence="5">Mucin-5AC</fullName>
    </recommendedName>
</protein>
<feature type="compositionally biased region" description="Polar residues" evidence="1">
    <location>
        <begin position="1240"/>
        <end position="1250"/>
    </location>
</feature>
<evidence type="ECO:0008006" key="5">
    <source>
        <dbReference type="Google" id="ProtNLM"/>
    </source>
</evidence>
<feature type="compositionally biased region" description="Low complexity" evidence="1">
    <location>
        <begin position="89"/>
        <end position="109"/>
    </location>
</feature>
<feature type="region of interest" description="Disordered" evidence="1">
    <location>
        <begin position="424"/>
        <end position="450"/>
    </location>
</feature>
<feature type="region of interest" description="Disordered" evidence="1">
    <location>
        <begin position="859"/>
        <end position="915"/>
    </location>
</feature>
<dbReference type="Proteomes" id="UP000092462">
    <property type="component" value="Unassembled WGS sequence"/>
</dbReference>
<feature type="region of interest" description="Disordered" evidence="1">
    <location>
        <begin position="150"/>
        <end position="193"/>
    </location>
</feature>
<dbReference type="RefSeq" id="XP_055703155.1">
    <property type="nucleotide sequence ID" value="XM_055847180.1"/>
</dbReference>
<feature type="compositionally biased region" description="Low complexity" evidence="1">
    <location>
        <begin position="880"/>
        <end position="894"/>
    </location>
</feature>
<dbReference type="KEGG" id="ppap:129801827"/>
<dbReference type="EMBL" id="AJVK01007821">
    <property type="status" value="NOT_ANNOTATED_CDS"/>
    <property type="molecule type" value="Genomic_DNA"/>
</dbReference>
<feature type="compositionally biased region" description="Basic residues" evidence="1">
    <location>
        <begin position="868"/>
        <end position="877"/>
    </location>
</feature>
<organism evidence="3 4">
    <name type="scientific">Phlebotomus papatasi</name>
    <name type="common">Sandfly</name>
    <dbReference type="NCBI Taxonomy" id="29031"/>
    <lineage>
        <taxon>Eukaryota</taxon>
        <taxon>Metazoa</taxon>
        <taxon>Ecdysozoa</taxon>
        <taxon>Arthropoda</taxon>
        <taxon>Hexapoda</taxon>
        <taxon>Insecta</taxon>
        <taxon>Pterygota</taxon>
        <taxon>Neoptera</taxon>
        <taxon>Endopterygota</taxon>
        <taxon>Diptera</taxon>
        <taxon>Nematocera</taxon>
        <taxon>Psychodoidea</taxon>
        <taxon>Psychodidae</taxon>
        <taxon>Phlebotomus</taxon>
        <taxon>Phlebotomus</taxon>
    </lineage>
</organism>
<proteinExistence type="predicted"/>
<feature type="region of interest" description="Disordered" evidence="1">
    <location>
        <begin position="1338"/>
        <end position="1387"/>
    </location>
</feature>
<feature type="chain" id="PRO_5043982941" description="Mucin-5AC" evidence="2">
    <location>
        <begin position="25"/>
        <end position="1616"/>
    </location>
</feature>
<feature type="region of interest" description="Disordered" evidence="1">
    <location>
        <begin position="1556"/>
        <end position="1579"/>
    </location>
</feature>
<feature type="compositionally biased region" description="Polar residues" evidence="1">
    <location>
        <begin position="36"/>
        <end position="51"/>
    </location>
</feature>
<feature type="region of interest" description="Disordered" evidence="1">
    <location>
        <begin position="672"/>
        <end position="692"/>
    </location>
</feature>
<feature type="compositionally biased region" description="Low complexity" evidence="1">
    <location>
        <begin position="1113"/>
        <end position="1126"/>
    </location>
</feature>
<evidence type="ECO:0000313" key="3">
    <source>
        <dbReference type="EnsemblMetazoa" id="PPAI010214-PA"/>
    </source>
</evidence>
<feature type="compositionally biased region" description="Low complexity" evidence="1">
    <location>
        <begin position="280"/>
        <end position="298"/>
    </location>
</feature>
<feature type="region of interest" description="Disordered" evidence="1">
    <location>
        <begin position="1113"/>
        <end position="1135"/>
    </location>
</feature>
<dbReference type="EnsemblMetazoa" id="PPAI010214-RA">
    <property type="protein sequence ID" value="PPAI010214-PA"/>
    <property type="gene ID" value="PPAI010214"/>
</dbReference>
<keyword evidence="2" id="KW-0732">Signal</keyword>
<feature type="compositionally biased region" description="Polar residues" evidence="1">
    <location>
        <begin position="1566"/>
        <end position="1577"/>
    </location>
</feature>
<feature type="region of interest" description="Disordered" evidence="1">
    <location>
        <begin position="979"/>
        <end position="1021"/>
    </location>
</feature>
<evidence type="ECO:0000256" key="2">
    <source>
        <dbReference type="SAM" id="SignalP"/>
    </source>
</evidence>
<keyword evidence="4" id="KW-1185">Reference proteome</keyword>
<dbReference type="VEuPathDB" id="VectorBase:PPAI010214"/>
<feature type="compositionally biased region" description="Low complexity" evidence="1">
    <location>
        <begin position="673"/>
        <end position="683"/>
    </location>
</feature>
<feature type="compositionally biased region" description="Polar residues" evidence="1">
    <location>
        <begin position="110"/>
        <end position="129"/>
    </location>
</feature>
<feature type="compositionally biased region" description="Polar residues" evidence="1">
    <location>
        <begin position="628"/>
        <end position="645"/>
    </location>
</feature>
<name>A0A1B0DNX8_PHLPP</name>
<reference evidence="3" key="1">
    <citation type="submission" date="2022-08" db="UniProtKB">
        <authorList>
            <consortium name="EnsemblMetazoa"/>
        </authorList>
    </citation>
    <scope>IDENTIFICATION</scope>
    <source>
        <strain evidence="3">Israel</strain>
    </source>
</reference>
<feature type="region of interest" description="Disordered" evidence="1">
    <location>
        <begin position="279"/>
        <end position="310"/>
    </location>
</feature>
<dbReference type="VEuPathDB" id="VectorBase:PPAPM1_001518"/>
<dbReference type="OrthoDB" id="6382824at2759"/>
<feature type="compositionally biased region" description="Low complexity" evidence="1">
    <location>
        <begin position="1149"/>
        <end position="1158"/>
    </location>
</feature>
<feature type="compositionally biased region" description="Basic and acidic residues" evidence="1">
    <location>
        <begin position="1342"/>
        <end position="1362"/>
    </location>
</feature>
<sequence length="1616" mass="181811">MARQLAEGTLLSVLLLATLTLCHSSTSKEDKPRWSRQIQNPGFISPSQPSAGSDWVPISQNCPTCQPVQEEAKERAGRVLNFAASQPEQQLQSSAIPSAPSAPSAPQQPNQFLSGPPNYSSNDLTHQPQPQIPFLPTETLAGQRFVLQPGQSFHFHHPPPPRQASYPYNPFNFPPGPPPPPPPPPSTSQQTKPLISHVPPQFVNEQFSQGEKHRQTATHFQHPNIAKPPKHQTDDEIQLLYVPLDTFYQQKQQPPSFITHHRYNILPPPVNPAHINNFYTASPATSTSTSTTTSTPPAQSKGKGKLKPHQPPLAMFMRHEPGENPSSVDDVLKTLKHAKTIDVLDSPMKNAPKIFIGPSGLKAPDNYFKYDLPYLSTIEQNRFERKVENLPFFVAPLSYRTPNGFAKIPLPAPHVGSVVVNSPTTPQPDISTPSTKKPFFGTPLPQKYDPQTNKYINMPITENYSSQNAPVAQSTAQPTFTTHTPRQYFTSPDQPQRIQQTFPASQPGTFQFSTFDNAAHRPRTQQSKLKVTFAQNSNPHVVNEEYFSLDKTKASSSQSDFTGPVDIRYEQKINPQVTPNFSFDFRAQPKEPATTQAPEDLGPIKGQPSQSQTSTRQGHYILSPGPQDYQTFSSGNRSPSKTSFAATGPFESVKESYNAYDVPKRPSLLNYFPSSTTTTTTTPSPQPPTPTTVTYYRPKSPIPVESDFQAPQSHRKPIHTFRFVPTVLGTTPVPEDEQPVNYRVQPLPERTVYKSTPTQTPQQSTTRRPTVEEYFIPTERTVYQHVFPTESTVPPALEIGGRHQAEEYFYSTTEEPVTTTTQPSTTQNLYQQSYSELPQINGNLPGLVNSLMDNDQVTEEPYTTTTRRPVHRGRRPPAPRTTTATQTSEVVTRRPVQRTRTRPTRPPNTSTNTYRTSTIVRNPNRVRFNLPADEQSVPVRSKPKTYSQKVKEEQNLEYQRDVLKQNYPVIKPIHTTTTEVVKPTEPEPRDQIRENASRENQYYDIRSPTEENQVTSSREEQQEYILPANHAPGPINELPPTIVSTTAEAVLQQEEERTELFPGLNVKAMQVPQEYAPSARDEYSRQEEPERVVVINGKPRDHKFPVYLSSTELPTTTTTSAPTTVVSRHESQRIRRPSFVKRPTRPIYTTTSARTPTTDANEERYTARSRFRSEGRSETTTHRPANLKLRARLRRPTTTTTTVQYEDDYATEVAATEEPRNRYKTSSRSQFRPRQKSRFGLQTQETQWSTKLSQNSFQPIDLREDGKALHDDYDPENEPEIVTAGAEPEEETYEFKVTPARTPNMINFSENETNSKSRDDRNRETTLASLLEEVVTEVDNDLATKHEGLEDRNEVLPKRPESDSVSEASSSTTTQAGERPTKGKRKGVWRRVRVRPVSDAFETAESINIGRQVFNILPNGQKVPIEQTKGAYESHSKKKDSAMDEVTSPGDIDLGTGAPEESTDIATDTVTDAVTETRIPEEIIRETSPVMDYTDMDTEETYTAKVEPIEIEKTTRPSSMFDEVRKKLVDLFMMPDDEEEEGRTMKYEDRTIFNGLGKTTTTTTTQAPPRSSVTEYSPFSRDPVMGNLVIATSTSTEISHQTEICFRGRCVKSVKT</sequence>
<feature type="compositionally biased region" description="Basic and acidic residues" evidence="1">
    <location>
        <begin position="982"/>
        <end position="997"/>
    </location>
</feature>
<feature type="compositionally biased region" description="Basic and acidic residues" evidence="1">
    <location>
        <begin position="1161"/>
        <end position="1181"/>
    </location>
</feature>
<feature type="region of interest" description="Disordered" evidence="1">
    <location>
        <begin position="1149"/>
        <end position="1182"/>
    </location>
</feature>
<feature type="region of interest" description="Disordered" evidence="1">
    <location>
        <begin position="1215"/>
        <end position="1250"/>
    </location>
</feature>
<evidence type="ECO:0000313" key="4">
    <source>
        <dbReference type="Proteomes" id="UP000092462"/>
    </source>
</evidence>
<accession>A0A1B0DNX8</accession>
<feature type="region of interest" description="Disordered" evidence="1">
    <location>
        <begin position="86"/>
        <end position="134"/>
    </location>
</feature>
<feature type="region of interest" description="Disordered" evidence="1">
    <location>
        <begin position="26"/>
        <end position="58"/>
    </location>
</feature>
<feature type="compositionally biased region" description="Pro residues" evidence="1">
    <location>
        <begin position="172"/>
        <end position="186"/>
    </location>
</feature>
<feature type="signal peptide" evidence="2">
    <location>
        <begin position="1"/>
        <end position="24"/>
    </location>
</feature>
<feature type="compositionally biased region" description="Polar residues" evidence="1">
    <location>
        <begin position="607"/>
        <end position="617"/>
    </location>
</feature>
<dbReference type="GeneID" id="129801827"/>